<keyword evidence="1" id="KW-0732">Signal</keyword>
<reference evidence="2 3" key="1">
    <citation type="submission" date="2018-06" db="EMBL/GenBank/DDBJ databases">
        <authorList>
            <consortium name="Pathogen Informatics"/>
            <person name="Doyle S."/>
        </authorList>
    </citation>
    <scope>NUCLEOTIDE SEQUENCE [LARGE SCALE GENOMIC DNA]</scope>
    <source>
        <strain evidence="2 3">NCTC13043</strain>
    </source>
</reference>
<sequence>MKRIVLFTFTMLLCIFCYAQSEHLKFSGIPIDGTINQFQAKIVQKGYVYNKLYSEAISNGVRCFDGTFVGNKVGLYVYYDEQIKKVYRVKAVINNISEELADQKYQMIQQLLQRKYEDCYFQEDKKENKPSLTIYASRDLCKTLSLEICLYHYFFVPL</sequence>
<gene>
    <name evidence="2" type="ORF">NCTC13043_00728</name>
</gene>
<evidence type="ECO:0000313" key="2">
    <source>
        <dbReference type="EMBL" id="SUC12133.1"/>
    </source>
</evidence>
<evidence type="ECO:0000313" key="3">
    <source>
        <dbReference type="Proteomes" id="UP000254235"/>
    </source>
</evidence>
<dbReference type="RefSeq" id="WP_147278665.1">
    <property type="nucleotide sequence ID" value="NZ_CAUSQN010000016.1"/>
</dbReference>
<feature type="chain" id="PRO_5017062038" evidence="1">
    <location>
        <begin position="20"/>
        <end position="158"/>
    </location>
</feature>
<organism evidence="2 3">
    <name type="scientific">Prevotella pallens</name>
    <dbReference type="NCBI Taxonomy" id="60133"/>
    <lineage>
        <taxon>Bacteria</taxon>
        <taxon>Pseudomonadati</taxon>
        <taxon>Bacteroidota</taxon>
        <taxon>Bacteroidia</taxon>
        <taxon>Bacteroidales</taxon>
        <taxon>Prevotellaceae</taxon>
        <taxon>Prevotella</taxon>
    </lineage>
</organism>
<dbReference type="EMBL" id="UGTP01000001">
    <property type="protein sequence ID" value="SUC12133.1"/>
    <property type="molecule type" value="Genomic_DNA"/>
</dbReference>
<protein>
    <submittedName>
        <fullName evidence="2">Uncharacterized protein</fullName>
    </submittedName>
</protein>
<accession>A0A379F131</accession>
<dbReference type="AlphaFoldDB" id="A0A379F131"/>
<feature type="signal peptide" evidence="1">
    <location>
        <begin position="1"/>
        <end position="19"/>
    </location>
</feature>
<dbReference type="GeneID" id="78570443"/>
<evidence type="ECO:0000256" key="1">
    <source>
        <dbReference type="SAM" id="SignalP"/>
    </source>
</evidence>
<name>A0A379F131_9BACT</name>
<dbReference type="Proteomes" id="UP000254235">
    <property type="component" value="Unassembled WGS sequence"/>
</dbReference>
<dbReference type="OrthoDB" id="1025938at2"/>
<proteinExistence type="predicted"/>